<reference evidence="1 2" key="1">
    <citation type="journal article" date="2020" name="Phytopathology">
        <title>A high-quality genome resource of Botrytis fragariae, a new and rapidly spreading fungal pathogen causing strawberry gray mold in the U.S.A.</title>
        <authorList>
            <person name="Wu Y."/>
            <person name="Saski C.A."/>
            <person name="Schnabel G."/>
            <person name="Xiao S."/>
            <person name="Hu M."/>
        </authorList>
    </citation>
    <scope>NUCLEOTIDE SEQUENCE [LARGE SCALE GENOMIC DNA]</scope>
    <source>
        <strain evidence="1 2">BVB16</strain>
    </source>
</reference>
<dbReference type="EMBL" id="JABFCT010000010">
    <property type="protein sequence ID" value="KAF5872749.1"/>
    <property type="molecule type" value="Genomic_DNA"/>
</dbReference>
<protein>
    <submittedName>
        <fullName evidence="1">Uncharacterized protein</fullName>
    </submittedName>
</protein>
<dbReference type="Gene3D" id="1.25.40.10">
    <property type="entry name" value="Tetratricopeptide repeat domain"/>
    <property type="match status" value="1"/>
</dbReference>
<name>A0A8H6ASN0_9HELO</name>
<dbReference type="Pfam" id="PF06041">
    <property type="entry name" value="DUF924"/>
    <property type="match status" value="1"/>
</dbReference>
<organism evidence="1 2">
    <name type="scientific">Botrytis fragariae</name>
    <dbReference type="NCBI Taxonomy" id="1964551"/>
    <lineage>
        <taxon>Eukaryota</taxon>
        <taxon>Fungi</taxon>
        <taxon>Dikarya</taxon>
        <taxon>Ascomycota</taxon>
        <taxon>Pezizomycotina</taxon>
        <taxon>Leotiomycetes</taxon>
        <taxon>Helotiales</taxon>
        <taxon>Sclerotiniaceae</taxon>
        <taxon>Botrytis</taxon>
    </lineage>
</organism>
<dbReference type="InterPro" id="IPR011990">
    <property type="entry name" value="TPR-like_helical_dom_sf"/>
</dbReference>
<sequence>MVEHNNLKNFSIGVLDDLFYLHIAKDSHVKINFADLPKLSDDSRVCVKACAALHSLYRHYREDFLSDGSNVTAFGLFIRSLLPTLNPPRALGLILLLDQAPRQLLRGAGIYYAFTFFDRLALQVVTYIHSLPPNLRPDLKEQWMDKLNYSFNHWVYIRSLFILPFVHSESLQQSAVAKILCTELRVAIEKHTGLKDSYLVRGIAELDGTAFSHLSLEGPVKNGNGNVNMASYAFWFLALLDAHAPVLIRFNRFPWRNRALGRRDTEEEKIFLQQTNWFGCISVVNAATIKERLENGLDVPLLDRYSDS</sequence>
<dbReference type="SUPFAM" id="SSF48452">
    <property type="entry name" value="TPR-like"/>
    <property type="match status" value="1"/>
</dbReference>
<dbReference type="OrthoDB" id="414698at2759"/>
<keyword evidence="2" id="KW-1185">Reference proteome</keyword>
<dbReference type="Proteomes" id="UP000531561">
    <property type="component" value="Unassembled WGS sequence"/>
</dbReference>
<proteinExistence type="predicted"/>
<dbReference type="RefSeq" id="XP_037191695.1">
    <property type="nucleotide sequence ID" value="XM_037336485.1"/>
</dbReference>
<dbReference type="GeneID" id="59260177"/>
<gene>
    <name evidence="1" type="ORF">Bfra_006112</name>
</gene>
<evidence type="ECO:0000313" key="1">
    <source>
        <dbReference type="EMBL" id="KAF5872749.1"/>
    </source>
</evidence>
<comment type="caution">
    <text evidence="1">The sequence shown here is derived from an EMBL/GenBank/DDBJ whole genome shotgun (WGS) entry which is preliminary data.</text>
</comment>
<accession>A0A8H6ASN0</accession>
<dbReference type="AlphaFoldDB" id="A0A8H6ASN0"/>
<dbReference type="InterPro" id="IPR010323">
    <property type="entry name" value="DUF924"/>
</dbReference>
<evidence type="ECO:0000313" key="2">
    <source>
        <dbReference type="Proteomes" id="UP000531561"/>
    </source>
</evidence>